<dbReference type="SUPFAM" id="SSF54791">
    <property type="entry name" value="Eukaryotic type KH-domain (KH-domain type I)"/>
    <property type="match status" value="1"/>
</dbReference>
<keyword evidence="1" id="KW-0694">RNA-binding</keyword>
<feature type="non-terminal residue" evidence="3">
    <location>
        <position position="1"/>
    </location>
</feature>
<dbReference type="InterPro" id="IPR004088">
    <property type="entry name" value="KH_dom_type_1"/>
</dbReference>
<dbReference type="GO" id="GO:0010468">
    <property type="term" value="P:regulation of gene expression"/>
    <property type="evidence" value="ECO:0007669"/>
    <property type="project" value="UniProtKB-ARBA"/>
</dbReference>
<dbReference type="PROSITE" id="PS50084">
    <property type="entry name" value="KH_TYPE_1"/>
    <property type="match status" value="1"/>
</dbReference>
<reference evidence="3 4" key="1">
    <citation type="journal article" date="2024" name="BMC Genomics">
        <title>Genome assembly of redclaw crayfish (Cherax quadricarinatus) provides insights into its immune adaptation and hypoxia tolerance.</title>
        <authorList>
            <person name="Liu Z."/>
            <person name="Zheng J."/>
            <person name="Li H."/>
            <person name="Fang K."/>
            <person name="Wang S."/>
            <person name="He J."/>
            <person name="Zhou D."/>
            <person name="Weng S."/>
            <person name="Chi M."/>
            <person name="Gu Z."/>
            <person name="He J."/>
            <person name="Li F."/>
            <person name="Wang M."/>
        </authorList>
    </citation>
    <scope>NUCLEOTIDE SEQUENCE [LARGE SCALE GENOMIC DNA]</scope>
    <source>
        <strain evidence="3">ZL_2023a</strain>
    </source>
</reference>
<dbReference type="SMART" id="SM00322">
    <property type="entry name" value="KH"/>
    <property type="match status" value="1"/>
</dbReference>
<dbReference type="InterPro" id="IPR036612">
    <property type="entry name" value="KH_dom_type_1_sf"/>
</dbReference>
<dbReference type="InterPro" id="IPR002999">
    <property type="entry name" value="Tudor"/>
</dbReference>
<dbReference type="CDD" id="cd22395">
    <property type="entry name" value="KH-I_AKAP1"/>
    <property type="match status" value="1"/>
</dbReference>
<dbReference type="Pfam" id="PF00567">
    <property type="entry name" value="TUDOR"/>
    <property type="match status" value="1"/>
</dbReference>
<dbReference type="PANTHER" id="PTHR22948">
    <property type="entry name" value="TUDOR DOMAIN CONTAINING PROTEIN"/>
    <property type="match status" value="1"/>
</dbReference>
<dbReference type="GO" id="GO:0005739">
    <property type="term" value="C:mitochondrion"/>
    <property type="evidence" value="ECO:0007669"/>
    <property type="project" value="UniProtKB-ARBA"/>
</dbReference>
<dbReference type="Gene3D" id="3.30.1370.10">
    <property type="entry name" value="K Homology domain, type 1"/>
    <property type="match status" value="1"/>
</dbReference>
<dbReference type="GO" id="GO:0003723">
    <property type="term" value="F:RNA binding"/>
    <property type="evidence" value="ECO:0007669"/>
    <property type="project" value="UniProtKB-UniRule"/>
</dbReference>
<accession>A0AAW0WU56</accession>
<proteinExistence type="predicted"/>
<dbReference type="InterPro" id="IPR047368">
    <property type="entry name" value="KH-I_AKAP1"/>
</dbReference>
<gene>
    <name evidence="3" type="ORF">OTU49_005331</name>
</gene>
<evidence type="ECO:0000259" key="2">
    <source>
        <dbReference type="SMART" id="SM00322"/>
    </source>
</evidence>
<dbReference type="EMBL" id="JARKIK010000046">
    <property type="protein sequence ID" value="KAK8735825.1"/>
    <property type="molecule type" value="Genomic_DNA"/>
</dbReference>
<protein>
    <recommendedName>
        <fullName evidence="2">K Homology domain-containing protein</fullName>
    </recommendedName>
</protein>
<name>A0AAW0WU56_CHEQU</name>
<organism evidence="3 4">
    <name type="scientific">Cherax quadricarinatus</name>
    <name type="common">Australian red claw crayfish</name>
    <dbReference type="NCBI Taxonomy" id="27406"/>
    <lineage>
        <taxon>Eukaryota</taxon>
        <taxon>Metazoa</taxon>
        <taxon>Ecdysozoa</taxon>
        <taxon>Arthropoda</taxon>
        <taxon>Crustacea</taxon>
        <taxon>Multicrustacea</taxon>
        <taxon>Malacostraca</taxon>
        <taxon>Eumalacostraca</taxon>
        <taxon>Eucarida</taxon>
        <taxon>Decapoda</taxon>
        <taxon>Pleocyemata</taxon>
        <taxon>Astacidea</taxon>
        <taxon>Parastacoidea</taxon>
        <taxon>Parastacidae</taxon>
        <taxon>Cherax</taxon>
    </lineage>
</organism>
<dbReference type="InterPro" id="IPR004087">
    <property type="entry name" value="KH_dom"/>
</dbReference>
<dbReference type="PANTHER" id="PTHR22948:SF65">
    <property type="entry name" value="A-KINASE ANCHORING PROTEIN 1"/>
    <property type="match status" value="1"/>
</dbReference>
<dbReference type="AlphaFoldDB" id="A0AAW0WU56"/>
<dbReference type="InterPro" id="IPR035437">
    <property type="entry name" value="SNase_OB-fold_sf"/>
</dbReference>
<dbReference type="Gene3D" id="2.40.50.90">
    <property type="match status" value="1"/>
</dbReference>
<evidence type="ECO:0000313" key="4">
    <source>
        <dbReference type="Proteomes" id="UP001445076"/>
    </source>
</evidence>
<dbReference type="Proteomes" id="UP001445076">
    <property type="component" value="Unassembled WGS sequence"/>
</dbReference>
<feature type="domain" description="K Homology" evidence="2">
    <location>
        <begin position="18"/>
        <end position="87"/>
    </location>
</feature>
<dbReference type="Pfam" id="PF00013">
    <property type="entry name" value="KH_1"/>
    <property type="match status" value="1"/>
</dbReference>
<dbReference type="Gene3D" id="2.30.30.140">
    <property type="match status" value="1"/>
</dbReference>
<evidence type="ECO:0000256" key="1">
    <source>
        <dbReference type="PROSITE-ProRule" id="PRU00117"/>
    </source>
</evidence>
<keyword evidence="4" id="KW-1185">Reference proteome</keyword>
<dbReference type="SUPFAM" id="SSF63748">
    <property type="entry name" value="Tudor/PWWP/MBT"/>
    <property type="match status" value="1"/>
</dbReference>
<dbReference type="InterPro" id="IPR050621">
    <property type="entry name" value="Tudor_domain_containing"/>
</dbReference>
<evidence type="ECO:0000313" key="3">
    <source>
        <dbReference type="EMBL" id="KAK8735825.1"/>
    </source>
</evidence>
<comment type="caution">
    <text evidence="3">The sequence shown here is derived from an EMBL/GenBank/DDBJ whole genome shotgun (WGS) entry which is preliminary data.</text>
</comment>
<sequence>EPETLFNPSTFPISSHEQYIFYEFEIPQTLVGRLIGRKGAFVNKIKATTDATVIVHPHRNRRFKLCSVEGTKRQVKAALGMIREYFPLNRYPDITLEQVLTQQPVPTQLQPTLNTQTLQIELTAGVVVEVRVSAVVSAGELWVQQPLHPSYSALHRLQSCMNLNYGDGSSTPSLPIPVQDGTVCVAQIKGQWMRCQVLNTVDNVSLVVLLDVGGTTSVLTSSLRQVRYDYMTLPFQATQCFLHGIEPVIDDTSVAVMEELVSDTILFANVVSYTEDGVPLVNLYRRDSDQYVHLNEKLVLLGHAQWMSQEPSG</sequence>